<name>A0AAN7QT18_9MYRT</name>
<dbReference type="InterPro" id="IPR045246">
    <property type="entry name" value="Piwi_ago-like"/>
</dbReference>
<keyword evidence="4" id="KW-0687">Ribonucleoprotein</keyword>
<dbReference type="EMBL" id="JAXIOK010000002">
    <property type="protein sequence ID" value="KAK4777362.1"/>
    <property type="molecule type" value="Genomic_DNA"/>
</dbReference>
<dbReference type="InterPro" id="IPR032474">
    <property type="entry name" value="Argonaute_N"/>
</dbReference>
<dbReference type="SMART" id="SM00950">
    <property type="entry name" value="Piwi"/>
    <property type="match status" value="1"/>
</dbReference>
<accession>A0AAN7QT18</accession>
<dbReference type="GO" id="GO:0003723">
    <property type="term" value="F:RNA binding"/>
    <property type="evidence" value="ECO:0007669"/>
    <property type="project" value="InterPro"/>
</dbReference>
<feature type="domain" description="Piwi" evidence="6">
    <location>
        <begin position="550"/>
        <end position="858"/>
    </location>
</feature>
<feature type="domain" description="PAZ" evidence="5">
    <location>
        <begin position="265"/>
        <end position="381"/>
    </location>
</feature>
<evidence type="ECO:0000259" key="5">
    <source>
        <dbReference type="PROSITE" id="PS50821"/>
    </source>
</evidence>
<dbReference type="GO" id="GO:0051607">
    <property type="term" value="P:defense response to virus"/>
    <property type="evidence" value="ECO:0007669"/>
    <property type="project" value="UniProtKB-ARBA"/>
</dbReference>
<sequence length="896" mass="101283">MDRRASTDEAEIDQIWPVKPLDTASRVKLDGWNPPKYSVIDRNGTGSDGRRISLLANHFKVNINVPDAVFYQYTVDVLQDDKSVRGKRICRKIIDKLYKIYHSDLGDRRFAYDGERTLYTVGPLPQEKLNFTVELEEVFVGCERMDNESSRGLSKRPKWSFSKHFKVGIVYAVSIPLKSIAVALRGAEAENNALRVLDVLLRQQAANRGCLVVRQSFFHNNSTNIVDVGGGVNCVRGFFSSFRPTQGGLSLNMDVSTTLILNPGPVIDFLMTNQNVKEARYIDWEKAKKMLKNMRVNATHRNMEFKIIGLSDKPCNQQYFQMKPRNCNSVINAQTVDITVSEYFSEYCGIKLTFSSFFPCLDVGKPKRPIYLPIELCSLVPLHRYTKTISPMQRVSLIERSRQKPPERMQVIEDALKNCCYGADPVFVDCGISIDDKFTPVEGRVLESPKLKVGNNNDCIPHNGRWNFNQKTFLKPIDIDRWVIVNFSARCDTSRLSRDLIDCGRNKGMKIECPLALIEEDPQQRREGPCTRVEKMLELIRLKYPRAPEFILCALPERKISDIYGPWKKKCLSEFGVVTQCISPLKISNQYLSNLLLKINSKLGGINSLLAIELSSSIPIITDAPTMILGMDVSHGSPGRSDVPSISAVVGSCYWPHISRYRASMRTQSPKLETIDALYKPVLSGEDDGIMRELLQDFYRSSNYCKPKQIIVFRDGVSNTQFNQVLDIELVQIVKAYKHLGETDIPKFTVIVAQKNHHTKLFQANAPENVPPGTVVDTQIVHPKNYDFYMCTHAGMHGTSRPTHYHVLIDEIGFSVDNLQNLINSLSYVNQRSTSAISIVAPIYYAHLAAKQMAQFIKLEDNMSETSSGGITCDGKVPVPELPRLHQVVESSMFFC</sequence>
<keyword evidence="3" id="KW-0943">RNA-mediated gene silencing</keyword>
<keyword evidence="2" id="KW-0678">Repressor</keyword>
<evidence type="ECO:0000256" key="4">
    <source>
        <dbReference type="ARBA" id="ARBA00023274"/>
    </source>
</evidence>
<dbReference type="InterPro" id="IPR036085">
    <property type="entry name" value="PAZ_dom_sf"/>
</dbReference>
<evidence type="ECO:0000256" key="2">
    <source>
        <dbReference type="ARBA" id="ARBA00022491"/>
    </source>
</evidence>
<dbReference type="Pfam" id="PF08699">
    <property type="entry name" value="ArgoL1"/>
    <property type="match status" value="1"/>
</dbReference>
<evidence type="ECO:0000256" key="3">
    <source>
        <dbReference type="ARBA" id="ARBA00023158"/>
    </source>
</evidence>
<evidence type="ECO:0000256" key="1">
    <source>
        <dbReference type="ARBA" id="ARBA00008201"/>
    </source>
</evidence>
<dbReference type="Pfam" id="PF02171">
    <property type="entry name" value="Piwi"/>
    <property type="match status" value="1"/>
</dbReference>
<dbReference type="Pfam" id="PF16486">
    <property type="entry name" value="ArgoN"/>
    <property type="match status" value="1"/>
</dbReference>
<evidence type="ECO:0000259" key="6">
    <source>
        <dbReference type="PROSITE" id="PS50822"/>
    </source>
</evidence>
<gene>
    <name evidence="7" type="ORF">SAY87_017549</name>
</gene>
<dbReference type="SUPFAM" id="SSF101690">
    <property type="entry name" value="PAZ domain"/>
    <property type="match status" value="1"/>
</dbReference>
<reference evidence="7 8" key="1">
    <citation type="journal article" date="2023" name="Hortic Res">
        <title>Pangenome of water caltrop reveals structural variations and asymmetric subgenome divergence after allopolyploidization.</title>
        <authorList>
            <person name="Zhang X."/>
            <person name="Chen Y."/>
            <person name="Wang L."/>
            <person name="Yuan Y."/>
            <person name="Fang M."/>
            <person name="Shi L."/>
            <person name="Lu R."/>
            <person name="Comes H.P."/>
            <person name="Ma Y."/>
            <person name="Chen Y."/>
            <person name="Huang G."/>
            <person name="Zhou Y."/>
            <person name="Zheng Z."/>
            <person name="Qiu Y."/>
        </authorList>
    </citation>
    <scope>NUCLEOTIDE SEQUENCE [LARGE SCALE GENOMIC DNA]</scope>
    <source>
        <tissue evidence="7">Roots</tissue>
    </source>
</reference>
<keyword evidence="8" id="KW-1185">Reference proteome</keyword>
<dbReference type="SMART" id="SM01163">
    <property type="entry name" value="DUF1785"/>
    <property type="match status" value="1"/>
</dbReference>
<protein>
    <submittedName>
        <fullName evidence="7">Uncharacterized protein</fullName>
    </submittedName>
</protein>
<dbReference type="CDD" id="cd04657">
    <property type="entry name" value="Piwi_ago-like"/>
    <property type="match status" value="1"/>
</dbReference>
<dbReference type="InterPro" id="IPR003100">
    <property type="entry name" value="PAZ_dom"/>
</dbReference>
<dbReference type="SUPFAM" id="SSF53098">
    <property type="entry name" value="Ribonuclease H-like"/>
    <property type="match status" value="1"/>
</dbReference>
<dbReference type="InterPro" id="IPR032472">
    <property type="entry name" value="ArgoL2"/>
</dbReference>
<dbReference type="GO" id="GO:1990904">
    <property type="term" value="C:ribonucleoprotein complex"/>
    <property type="evidence" value="ECO:0007669"/>
    <property type="project" value="UniProtKB-KW"/>
</dbReference>
<dbReference type="Gene3D" id="3.40.50.2300">
    <property type="match status" value="1"/>
</dbReference>
<dbReference type="GO" id="GO:0031047">
    <property type="term" value="P:regulatory ncRNA-mediated gene silencing"/>
    <property type="evidence" value="ECO:0007669"/>
    <property type="project" value="UniProtKB-KW"/>
</dbReference>
<dbReference type="PROSITE" id="PS50821">
    <property type="entry name" value="PAZ"/>
    <property type="match status" value="1"/>
</dbReference>
<dbReference type="InterPro" id="IPR036397">
    <property type="entry name" value="RNaseH_sf"/>
</dbReference>
<dbReference type="Gene3D" id="2.170.260.10">
    <property type="entry name" value="paz domain"/>
    <property type="match status" value="1"/>
</dbReference>
<proteinExistence type="inferred from homology"/>
<organism evidence="7 8">
    <name type="scientific">Trapa incisa</name>
    <dbReference type="NCBI Taxonomy" id="236973"/>
    <lineage>
        <taxon>Eukaryota</taxon>
        <taxon>Viridiplantae</taxon>
        <taxon>Streptophyta</taxon>
        <taxon>Embryophyta</taxon>
        <taxon>Tracheophyta</taxon>
        <taxon>Spermatophyta</taxon>
        <taxon>Magnoliopsida</taxon>
        <taxon>eudicotyledons</taxon>
        <taxon>Gunneridae</taxon>
        <taxon>Pentapetalae</taxon>
        <taxon>rosids</taxon>
        <taxon>malvids</taxon>
        <taxon>Myrtales</taxon>
        <taxon>Lythraceae</taxon>
        <taxon>Trapa</taxon>
    </lineage>
</organism>
<dbReference type="PANTHER" id="PTHR22891">
    <property type="entry name" value="EUKARYOTIC TRANSLATION INITIATION FACTOR 2C"/>
    <property type="match status" value="1"/>
</dbReference>
<dbReference type="CDD" id="cd02846">
    <property type="entry name" value="PAZ_argonaute_like"/>
    <property type="match status" value="1"/>
</dbReference>
<comment type="similarity">
    <text evidence="1">Belongs to the argonaute family. Ago subfamily.</text>
</comment>
<evidence type="ECO:0000313" key="8">
    <source>
        <dbReference type="Proteomes" id="UP001345219"/>
    </source>
</evidence>
<dbReference type="Pfam" id="PF02170">
    <property type="entry name" value="PAZ"/>
    <property type="match status" value="1"/>
</dbReference>
<dbReference type="PROSITE" id="PS50822">
    <property type="entry name" value="PIWI"/>
    <property type="match status" value="1"/>
</dbReference>
<dbReference type="InterPro" id="IPR003165">
    <property type="entry name" value="Piwi"/>
</dbReference>
<evidence type="ECO:0000313" key="7">
    <source>
        <dbReference type="EMBL" id="KAK4777362.1"/>
    </source>
</evidence>
<dbReference type="Proteomes" id="UP001345219">
    <property type="component" value="Chromosome 14"/>
</dbReference>
<dbReference type="InterPro" id="IPR012337">
    <property type="entry name" value="RNaseH-like_sf"/>
</dbReference>
<dbReference type="Pfam" id="PF16488">
    <property type="entry name" value="ArgoL2"/>
    <property type="match status" value="1"/>
</dbReference>
<dbReference type="InterPro" id="IPR014811">
    <property type="entry name" value="ArgoL1"/>
</dbReference>
<dbReference type="Gene3D" id="3.30.420.10">
    <property type="entry name" value="Ribonuclease H-like superfamily/Ribonuclease H"/>
    <property type="match status" value="1"/>
</dbReference>
<dbReference type="FunFam" id="3.30.420.10:FF:000091">
    <property type="entry name" value="Protein argonaute 3"/>
    <property type="match status" value="1"/>
</dbReference>
<comment type="caution">
    <text evidence="7">The sequence shown here is derived from an EMBL/GenBank/DDBJ whole genome shotgun (WGS) entry which is preliminary data.</text>
</comment>
<dbReference type="AlphaFoldDB" id="A0AAN7QT18"/>